<dbReference type="InterPro" id="IPR012891">
    <property type="entry name" value="GCK_dom"/>
</dbReference>
<keyword evidence="1" id="KW-0175">Coiled coil</keyword>
<dbReference type="PANTHER" id="PTHR34357:SF14">
    <property type="entry name" value="F7A19.14 PROTEIN-RELATED"/>
    <property type="match status" value="1"/>
</dbReference>
<evidence type="ECO:0000313" key="5">
    <source>
        <dbReference type="Proteomes" id="UP000030689"/>
    </source>
</evidence>
<reference evidence="4 5" key="1">
    <citation type="journal article" date="2013" name="Front. Plant Sci.">
        <title>The Reference Genome of the Halophytic Plant Eutrema salsugineum.</title>
        <authorList>
            <person name="Yang R."/>
            <person name="Jarvis D.E."/>
            <person name="Chen H."/>
            <person name="Beilstein M.A."/>
            <person name="Grimwood J."/>
            <person name="Jenkins J."/>
            <person name="Shu S."/>
            <person name="Prochnik S."/>
            <person name="Xin M."/>
            <person name="Ma C."/>
            <person name="Schmutz J."/>
            <person name="Wing R.A."/>
            <person name="Mitchell-Olds T."/>
            <person name="Schumaker K.S."/>
            <person name="Wang X."/>
        </authorList>
    </citation>
    <scope>NUCLEOTIDE SEQUENCE [LARGE SCALE GENOMIC DNA]</scope>
</reference>
<organism evidence="4 5">
    <name type="scientific">Eutrema salsugineum</name>
    <name type="common">Saltwater cress</name>
    <name type="synonym">Sisymbrium salsugineum</name>
    <dbReference type="NCBI Taxonomy" id="72664"/>
    <lineage>
        <taxon>Eukaryota</taxon>
        <taxon>Viridiplantae</taxon>
        <taxon>Streptophyta</taxon>
        <taxon>Embryophyta</taxon>
        <taxon>Tracheophyta</taxon>
        <taxon>Spermatophyta</taxon>
        <taxon>Magnoliopsida</taxon>
        <taxon>eudicotyledons</taxon>
        <taxon>Gunneridae</taxon>
        <taxon>Pentapetalae</taxon>
        <taxon>rosids</taxon>
        <taxon>malvids</taxon>
        <taxon>Brassicales</taxon>
        <taxon>Brassicaceae</taxon>
        <taxon>Eutremeae</taxon>
        <taxon>Eutrema</taxon>
    </lineage>
</organism>
<gene>
    <name evidence="4" type="ORF">EUTSA_v10005267mg</name>
</gene>
<evidence type="ECO:0000256" key="1">
    <source>
        <dbReference type="SAM" id="Coils"/>
    </source>
</evidence>
<sequence length="129" mass="14475">MSSSTNLNAKSGNDPLAHQGEESSANPQDQNKSNTANSEEDKCWVRRYLKKGECKDSFLEADKCVDDEDDVNKCRDATIKFMTCMYANQDYYGLYLGEKKAALTRELDMLEEAEAAAAKKKESEELKGK</sequence>
<dbReference type="AlphaFoldDB" id="V4KSQ5"/>
<keyword evidence="5" id="KW-1185">Reference proteome</keyword>
<feature type="region of interest" description="Disordered" evidence="2">
    <location>
        <begin position="1"/>
        <end position="40"/>
    </location>
</feature>
<evidence type="ECO:0000313" key="4">
    <source>
        <dbReference type="EMBL" id="ESQ33017.1"/>
    </source>
</evidence>
<feature type="compositionally biased region" description="Polar residues" evidence="2">
    <location>
        <begin position="1"/>
        <end position="11"/>
    </location>
</feature>
<dbReference type="EMBL" id="KI517748">
    <property type="protein sequence ID" value="ESQ33017.1"/>
    <property type="molecule type" value="Genomic_DNA"/>
</dbReference>
<dbReference type="PANTHER" id="PTHR34357">
    <property type="entry name" value="F7A19.14 PROTEIN-RELATED"/>
    <property type="match status" value="1"/>
</dbReference>
<proteinExistence type="predicted"/>
<evidence type="ECO:0000256" key="2">
    <source>
        <dbReference type="SAM" id="MobiDB-lite"/>
    </source>
</evidence>
<protein>
    <recommendedName>
        <fullName evidence="3">GCK domain-containing protein</fullName>
    </recommendedName>
</protein>
<dbReference type="OMA" id="YEPFLEM"/>
<feature type="domain" description="GCK" evidence="3">
    <location>
        <begin position="41"/>
        <end position="110"/>
    </location>
</feature>
<dbReference type="Gramene" id="ESQ33017">
    <property type="protein sequence ID" value="ESQ33017"/>
    <property type="gene ID" value="EUTSA_v10005267mg"/>
</dbReference>
<evidence type="ECO:0000259" key="3">
    <source>
        <dbReference type="SMART" id="SM01227"/>
    </source>
</evidence>
<accession>V4KSQ5</accession>
<dbReference type="Pfam" id="PF07802">
    <property type="entry name" value="GCK"/>
    <property type="match status" value="1"/>
</dbReference>
<feature type="coiled-coil region" evidence="1">
    <location>
        <begin position="100"/>
        <end position="127"/>
    </location>
</feature>
<dbReference type="Gene3D" id="1.10.287.2900">
    <property type="match status" value="1"/>
</dbReference>
<dbReference type="SMART" id="SM01227">
    <property type="entry name" value="GCK"/>
    <property type="match status" value="1"/>
</dbReference>
<feature type="compositionally biased region" description="Polar residues" evidence="2">
    <location>
        <begin position="22"/>
        <end position="37"/>
    </location>
</feature>
<name>V4KSQ5_EUTSA</name>
<dbReference type="Proteomes" id="UP000030689">
    <property type="component" value="Unassembled WGS sequence"/>
</dbReference>
<dbReference type="KEGG" id="eus:EUTSA_v10005267mg"/>